<reference evidence="1 2" key="1">
    <citation type="submission" date="2019-04" db="EMBL/GenBank/DDBJ databases">
        <title>Psychroflexus halotolerans sp. nov., isolated from a marine solar saltern.</title>
        <authorList>
            <person name="Feng X."/>
        </authorList>
    </citation>
    <scope>NUCLEOTIDE SEQUENCE [LARGE SCALE GENOMIC DNA]</scope>
    <source>
        <strain evidence="1 2">WDS2C27</strain>
    </source>
</reference>
<comment type="caution">
    <text evidence="1">The sequence shown here is derived from an EMBL/GenBank/DDBJ whole genome shotgun (WGS) entry which is preliminary data.</text>
</comment>
<accession>A0A4U5TNX0</accession>
<organism evidence="1 2">
    <name type="scientific">Mesohalobacter halotolerans</name>
    <dbReference type="NCBI Taxonomy" id="1883405"/>
    <lineage>
        <taxon>Bacteria</taxon>
        <taxon>Pseudomonadati</taxon>
        <taxon>Bacteroidota</taxon>
        <taxon>Flavobacteriia</taxon>
        <taxon>Flavobacteriales</taxon>
        <taxon>Flavobacteriaceae</taxon>
        <taxon>Mesohalobacter</taxon>
    </lineage>
</organism>
<keyword evidence="2" id="KW-1185">Reference proteome</keyword>
<dbReference type="Proteomes" id="UP000306552">
    <property type="component" value="Unassembled WGS sequence"/>
</dbReference>
<dbReference type="RefSeq" id="WP_138932568.1">
    <property type="nucleotide sequence ID" value="NZ_SWMU01000004.1"/>
</dbReference>
<dbReference type="AlphaFoldDB" id="A0A4U5TNX0"/>
<sequence length="239" mass="26374">MNTNNNVTLKCRFPVTQFAQMGPQTGTVVGDVTVEQCFPARRAFRLVSSSVTTSTTINANWQEGATGYLDDPNSGFGTHITGVEPAPAINSTPAQDGINVFDYSPTGNASLFTFSNDNTQQWNAVSNTDTNTLTAGDAYRLMIRGDRSIDVTDNATTPTDTKLQSTGLVEQGPVNLNFNINSGQFAMVGNPFHSIVDMNAVLSGSDFTGFFYHLGYHIRWRSNRRTAWWSRRFRNRKCF</sequence>
<evidence type="ECO:0000313" key="1">
    <source>
        <dbReference type="EMBL" id="TKS55740.1"/>
    </source>
</evidence>
<name>A0A4U5TNX0_9FLAO</name>
<dbReference type="OrthoDB" id="1652165at2"/>
<protein>
    <submittedName>
        <fullName evidence="1">Uncharacterized protein</fullName>
    </submittedName>
</protein>
<dbReference type="EMBL" id="SWMU01000004">
    <property type="protein sequence ID" value="TKS55740.1"/>
    <property type="molecule type" value="Genomic_DNA"/>
</dbReference>
<proteinExistence type="predicted"/>
<evidence type="ECO:0000313" key="2">
    <source>
        <dbReference type="Proteomes" id="UP000306552"/>
    </source>
</evidence>
<gene>
    <name evidence="1" type="ORF">FCN74_10570</name>
</gene>